<keyword evidence="2" id="KW-1185">Reference proteome</keyword>
<evidence type="ECO:0000313" key="2">
    <source>
        <dbReference type="Proteomes" id="UP001245285"/>
    </source>
</evidence>
<dbReference type="EMBL" id="JAVRHO010000011">
    <property type="protein sequence ID" value="MDT0646944.1"/>
    <property type="molecule type" value="Genomic_DNA"/>
</dbReference>
<name>A0ABU3CKR3_9FLAO</name>
<evidence type="ECO:0000313" key="1">
    <source>
        <dbReference type="EMBL" id="MDT0646944.1"/>
    </source>
</evidence>
<dbReference type="Proteomes" id="UP001245285">
    <property type="component" value="Unassembled WGS sequence"/>
</dbReference>
<organism evidence="1 2">
    <name type="scientific">Autumnicola lenta</name>
    <dbReference type="NCBI Taxonomy" id="3075593"/>
    <lineage>
        <taxon>Bacteria</taxon>
        <taxon>Pseudomonadati</taxon>
        <taxon>Bacteroidota</taxon>
        <taxon>Flavobacteriia</taxon>
        <taxon>Flavobacteriales</taxon>
        <taxon>Flavobacteriaceae</taxon>
        <taxon>Autumnicola</taxon>
    </lineage>
</organism>
<sequence length="149" mass="17310">MQKKYLFAIPLALLPLLFILNPDLNKHQSEYRELFLNTAAQASVQNSDARPIFDGLDHALTTRMKITDYHFCSISYIKSTQTQKLHVIGLGILGSVFQLSSPKDLRFYFYRNKRLTDEFDSYSLKKGEESPFGWRIVANRKTLKWLGIF</sequence>
<proteinExistence type="predicted"/>
<reference evidence="1 2" key="1">
    <citation type="submission" date="2023-09" db="EMBL/GenBank/DDBJ databases">
        <authorList>
            <person name="Rey-Velasco X."/>
        </authorList>
    </citation>
    <scope>NUCLEOTIDE SEQUENCE [LARGE SCALE GENOMIC DNA]</scope>
    <source>
        <strain evidence="1 2">F260</strain>
    </source>
</reference>
<dbReference type="RefSeq" id="WP_311495105.1">
    <property type="nucleotide sequence ID" value="NZ_JAVRHO010000011.1"/>
</dbReference>
<protein>
    <submittedName>
        <fullName evidence="1">Uncharacterized protein</fullName>
    </submittedName>
</protein>
<gene>
    <name evidence="1" type="ORF">RM545_09595</name>
</gene>
<comment type="caution">
    <text evidence="1">The sequence shown here is derived from an EMBL/GenBank/DDBJ whole genome shotgun (WGS) entry which is preliminary data.</text>
</comment>
<accession>A0ABU3CKR3</accession>